<dbReference type="InterPro" id="IPR043781">
    <property type="entry name" value="DUF5723"/>
</dbReference>
<evidence type="ECO:0000313" key="5">
    <source>
        <dbReference type="Proteomes" id="UP000321168"/>
    </source>
</evidence>
<accession>A0A5C6V0C6</accession>
<feature type="chain" id="PRO_5023091779" description="DUF5723 domain-containing protein" evidence="2">
    <location>
        <begin position="20"/>
        <end position="619"/>
    </location>
</feature>
<evidence type="ECO:0000313" key="4">
    <source>
        <dbReference type="EMBL" id="TXC78354.1"/>
    </source>
</evidence>
<feature type="region of interest" description="Disordered" evidence="1">
    <location>
        <begin position="457"/>
        <end position="619"/>
    </location>
</feature>
<dbReference type="RefSeq" id="WP_147014776.1">
    <property type="nucleotide sequence ID" value="NZ_VORB01000007.1"/>
</dbReference>
<protein>
    <recommendedName>
        <fullName evidence="3">DUF5723 domain-containing protein</fullName>
    </recommendedName>
</protein>
<dbReference type="AlphaFoldDB" id="A0A5C6V0C6"/>
<proteinExistence type="predicted"/>
<dbReference type="OrthoDB" id="975426at2"/>
<feature type="signal peptide" evidence="2">
    <location>
        <begin position="1"/>
        <end position="19"/>
    </location>
</feature>
<feature type="domain" description="DUF5723" evidence="3">
    <location>
        <begin position="39"/>
        <end position="418"/>
    </location>
</feature>
<feature type="compositionally biased region" description="Basic and acidic residues" evidence="1">
    <location>
        <begin position="468"/>
        <end position="511"/>
    </location>
</feature>
<organism evidence="4 5">
    <name type="scientific">Luteibaculum oceani</name>
    <dbReference type="NCBI Taxonomy" id="1294296"/>
    <lineage>
        <taxon>Bacteria</taxon>
        <taxon>Pseudomonadati</taxon>
        <taxon>Bacteroidota</taxon>
        <taxon>Flavobacteriia</taxon>
        <taxon>Flavobacteriales</taxon>
        <taxon>Luteibaculaceae</taxon>
        <taxon>Luteibaculum</taxon>
    </lineage>
</organism>
<dbReference type="Gene3D" id="2.40.160.60">
    <property type="entry name" value="Outer membrane protein transport protein (OMPP1/FadL/TodX)"/>
    <property type="match status" value="1"/>
</dbReference>
<dbReference type="EMBL" id="VORB01000007">
    <property type="protein sequence ID" value="TXC78354.1"/>
    <property type="molecule type" value="Genomic_DNA"/>
</dbReference>
<reference evidence="4 5" key="1">
    <citation type="submission" date="2019-08" db="EMBL/GenBank/DDBJ databases">
        <title>Genome of Luteibaculum oceani JCM 18817.</title>
        <authorList>
            <person name="Bowman J.P."/>
        </authorList>
    </citation>
    <scope>NUCLEOTIDE SEQUENCE [LARGE SCALE GENOMIC DNA]</scope>
    <source>
        <strain evidence="4 5">JCM 18817</strain>
    </source>
</reference>
<keyword evidence="5" id="KW-1185">Reference proteome</keyword>
<feature type="compositionally biased region" description="Basic and acidic residues" evidence="1">
    <location>
        <begin position="527"/>
        <end position="606"/>
    </location>
</feature>
<keyword evidence="2" id="KW-0732">Signal</keyword>
<name>A0A5C6V0C6_9FLAO</name>
<evidence type="ECO:0000259" key="3">
    <source>
        <dbReference type="Pfam" id="PF18990"/>
    </source>
</evidence>
<evidence type="ECO:0000256" key="2">
    <source>
        <dbReference type="SAM" id="SignalP"/>
    </source>
</evidence>
<sequence>MKKLILSLFIGLLGLSASAQTDISLFGMSNLYQKRYLNPAYQPQSKLQIGLPGISSVAFNGYNTGFKPGDFVSFDGSTGGKVDRNEILNGLEPINTFGFVGNIDLFSLGFSLGKTYVSLGVRANLDFQTYYSKGLMELVLIGNGGDNLGKRISLDGSGVDFSAYTEMTIGAAHQVNDKLSVGATAKIIQGQLNINTAELKGGVTTNEEDYSITFDGAIDLRMNNLDLDSEDIIDIDKILEGLPNSPNKGFGLDLGATYLVNDKLKVGASILDIGSINWSEENANVYKNPNFEFTYQGMDFFDFTSGSSDDGSFTELLDSLSAELKTDRSKEAYTTKLNTQVILSGGYKITPRSEAGLMVRNYLNRKSAKFAASAYYGVSLKDWITASINASYANRSIANVGAGVSFRLGTLQLYAMSDNLLGIVSPESAKTVQTRLGMNLIFGKRNMFDETELAPEIPATEPEVEVEPAAKPEVKKLTPEEKKKAKEAKKAAKQKAKEEKEKAEEEQKFKEEEDDNDSGLEYITPAELKKREAEEKAAAEQKAKEAAKAEQEKAKAEQEKAKAAAKEAKNKTKEDAKKAKEEAKAKKEKAKADKKAEKEKAKKAEGEFDNWNEPEKNEE</sequence>
<evidence type="ECO:0000256" key="1">
    <source>
        <dbReference type="SAM" id="MobiDB-lite"/>
    </source>
</evidence>
<gene>
    <name evidence="4" type="ORF">FRX97_08470</name>
</gene>
<dbReference type="Proteomes" id="UP000321168">
    <property type="component" value="Unassembled WGS sequence"/>
</dbReference>
<dbReference type="Pfam" id="PF18990">
    <property type="entry name" value="DUF5723"/>
    <property type="match status" value="1"/>
</dbReference>
<comment type="caution">
    <text evidence="4">The sequence shown here is derived from an EMBL/GenBank/DDBJ whole genome shotgun (WGS) entry which is preliminary data.</text>
</comment>
<feature type="compositionally biased region" description="Low complexity" evidence="1">
    <location>
        <begin position="457"/>
        <end position="467"/>
    </location>
</feature>